<dbReference type="Proteomes" id="UP000038045">
    <property type="component" value="Unplaced"/>
</dbReference>
<dbReference type="PROSITE" id="PS50940">
    <property type="entry name" value="CHIT_BIND_II"/>
    <property type="match status" value="8"/>
</dbReference>
<feature type="domain" description="Chitin-binding type-2" evidence="6">
    <location>
        <begin position="839"/>
        <end position="897"/>
    </location>
</feature>
<evidence type="ECO:0000256" key="4">
    <source>
        <dbReference type="ARBA" id="ARBA00023157"/>
    </source>
</evidence>
<dbReference type="AlphaFoldDB" id="A0A0N4Z6T4"/>
<name>A0A0N4Z6T4_PARTI</name>
<feature type="domain" description="Chitin-binding type-2" evidence="6">
    <location>
        <begin position="481"/>
        <end position="538"/>
    </location>
</feature>
<keyword evidence="2" id="KW-0732">Signal</keyword>
<dbReference type="Gene3D" id="2.170.140.10">
    <property type="entry name" value="Chitin binding domain"/>
    <property type="match status" value="2"/>
</dbReference>
<evidence type="ECO:0000313" key="7">
    <source>
        <dbReference type="Proteomes" id="UP000038045"/>
    </source>
</evidence>
<feature type="domain" description="Chitin-binding type-2" evidence="6">
    <location>
        <begin position="337"/>
        <end position="392"/>
    </location>
</feature>
<keyword evidence="4" id="KW-1015">Disulfide bond</keyword>
<feature type="domain" description="Chitin-binding type-2" evidence="6">
    <location>
        <begin position="410"/>
        <end position="467"/>
    </location>
</feature>
<dbReference type="SMART" id="SM00494">
    <property type="entry name" value="ChtBD2"/>
    <property type="match status" value="8"/>
</dbReference>
<dbReference type="InterPro" id="IPR036508">
    <property type="entry name" value="Chitin-bd_dom_sf"/>
</dbReference>
<evidence type="ECO:0000313" key="8">
    <source>
        <dbReference type="WBParaSite" id="PTRK_0000288900.1"/>
    </source>
</evidence>
<dbReference type="Pfam" id="PF01607">
    <property type="entry name" value="CBM_14"/>
    <property type="match status" value="6"/>
</dbReference>
<dbReference type="InterPro" id="IPR051940">
    <property type="entry name" value="Chitin_bind-dev_reg"/>
</dbReference>
<evidence type="ECO:0000256" key="1">
    <source>
        <dbReference type="ARBA" id="ARBA00022669"/>
    </source>
</evidence>
<dbReference type="WBParaSite" id="PTRK_0000288900.1">
    <property type="protein sequence ID" value="PTRK_0000288900.1"/>
    <property type="gene ID" value="PTRK_0000288900"/>
</dbReference>
<feature type="domain" description="Chitin-binding type-2" evidence="6">
    <location>
        <begin position="544"/>
        <end position="600"/>
    </location>
</feature>
<proteinExistence type="predicted"/>
<feature type="domain" description="Chitin-binding type-2" evidence="6">
    <location>
        <begin position="609"/>
        <end position="664"/>
    </location>
</feature>
<evidence type="ECO:0000256" key="5">
    <source>
        <dbReference type="ARBA" id="ARBA00023180"/>
    </source>
</evidence>
<dbReference type="GO" id="GO:0005576">
    <property type="term" value="C:extracellular region"/>
    <property type="evidence" value="ECO:0007669"/>
    <property type="project" value="InterPro"/>
</dbReference>
<keyword evidence="3" id="KW-0677">Repeat</keyword>
<evidence type="ECO:0000259" key="6">
    <source>
        <dbReference type="PROSITE" id="PS50940"/>
    </source>
</evidence>
<dbReference type="Gene3D" id="3.20.20.80">
    <property type="entry name" value="Glycosidases"/>
    <property type="match status" value="1"/>
</dbReference>
<dbReference type="InterPro" id="IPR002557">
    <property type="entry name" value="Chitin-bd_dom"/>
</dbReference>
<keyword evidence="5" id="KW-0325">Glycoprotein</keyword>
<keyword evidence="7" id="KW-1185">Reference proteome</keyword>
<dbReference type="STRING" id="131310.A0A0N4Z6T4"/>
<feature type="domain" description="Chitin-binding type-2" evidence="6">
    <location>
        <begin position="767"/>
        <end position="825"/>
    </location>
</feature>
<reference evidence="8" key="1">
    <citation type="submission" date="2017-02" db="UniProtKB">
        <authorList>
            <consortium name="WormBaseParasite"/>
        </authorList>
    </citation>
    <scope>IDENTIFICATION</scope>
</reference>
<evidence type="ECO:0000256" key="2">
    <source>
        <dbReference type="ARBA" id="ARBA00022729"/>
    </source>
</evidence>
<dbReference type="PANTHER" id="PTHR23301:SF0">
    <property type="entry name" value="CHITIN-BINDING TYPE-2 DOMAIN-CONTAINING PROTEIN-RELATED"/>
    <property type="match status" value="1"/>
</dbReference>
<dbReference type="GO" id="GO:0008061">
    <property type="term" value="F:chitin binding"/>
    <property type="evidence" value="ECO:0007669"/>
    <property type="project" value="UniProtKB-KW"/>
</dbReference>
<accession>A0A0N4Z6T4</accession>
<sequence>MNCENNFVFDRNTLSCVTYEECKKGGYGSNPITGYGQSSNKNYDNGPTPTPYGPPTDHVFDKFSFIRDYPHDIYRLLNTYYTAEELERMPIDDTFLRRIAKPRKYISPYKFEHDADDLNLYEPIFGPTDTFFSGYINPKHGNQFIDDDFMGDEEEHPLPHYSNYVKDMPKHQFVEDRFMEIDHIDEHHPLNHDYKSPYVRHGDDHEFIDDRFFAPIDHEHEGSIIVDNGHHHPPHNHDYNMHHSNNHMGHYNYEINHLDMPNYDNNDMNQYIYEDSFKDHHNYEQEFYDDSNYQSPYVMRRKKRSLSAEGKEEIKTNVSIELFPMFDHSIHAIQSATVLCNSTNNGKVSIGFCTEEFVNCLNPNESFIQSCENRNVFDAKVNECVPYQDCVHHESSIISRSLEDNDILDDSYCAKLGDGTYYLDGCGKYFVVCKDDKMSHMHCPRDMYFDINRFQCDYSENIDACKHTLLKNGGFEMDVPIFNCKNVPNGFIGSECSNVFAYCHNEIVSRKFRCPRNHVFDAIARLCVLPEMLKACDDSPLFNDPHCVLKPDSVFGTHCSSMIHHCLNGRHYTYPCGRDRYLNNATMKCLPLNEIKECKEINLRSMEEESLCKVGELRLIANEPCSQHYITCLKSGEQLPTKCDEGLVFDEQLSICVPKEQCIIKYSLNDTIAETTEVPVYIQKNESLLVIDPICNGKKENEFVSTGLCKREYIECIKTTAVRRACDNEFIFSTSKNLCVYMLTSEECEFPKFDEVPTNENVSFDPANFCIGKENRLYRNPENCTIALRCHEGQTHAAYSCASGLVFDENHQKCDYAQKFQRCIGYEDTNTVSYDSLVDVECTISNHGTFIPDTSDCSKYYRCVWGTLIERRCPPSTQFNPKFSVCDTPINPETCEF</sequence>
<protein>
    <submittedName>
        <fullName evidence="8">Chitin-binding type-2 domain-containing protein</fullName>
    </submittedName>
</protein>
<organism evidence="7 8">
    <name type="scientific">Parastrongyloides trichosuri</name>
    <name type="common">Possum-specific nematode worm</name>
    <dbReference type="NCBI Taxonomy" id="131310"/>
    <lineage>
        <taxon>Eukaryota</taxon>
        <taxon>Metazoa</taxon>
        <taxon>Ecdysozoa</taxon>
        <taxon>Nematoda</taxon>
        <taxon>Chromadorea</taxon>
        <taxon>Rhabditida</taxon>
        <taxon>Tylenchina</taxon>
        <taxon>Panagrolaimomorpha</taxon>
        <taxon>Strongyloidoidea</taxon>
        <taxon>Strongyloididae</taxon>
        <taxon>Parastrongyloides</taxon>
    </lineage>
</organism>
<feature type="domain" description="Chitin-binding type-2" evidence="6">
    <location>
        <begin position="692"/>
        <end position="750"/>
    </location>
</feature>
<dbReference type="SUPFAM" id="SSF57625">
    <property type="entry name" value="Invertebrate chitin-binding proteins"/>
    <property type="match status" value="7"/>
</dbReference>
<evidence type="ECO:0000256" key="3">
    <source>
        <dbReference type="ARBA" id="ARBA00022737"/>
    </source>
</evidence>
<dbReference type="PANTHER" id="PTHR23301">
    <property type="entry name" value="CHITIN BINDING PERITROPHIN-A"/>
    <property type="match status" value="1"/>
</dbReference>
<keyword evidence="1" id="KW-0147">Chitin-binding</keyword>